<dbReference type="Gene3D" id="2.30.22.10">
    <property type="entry name" value="Head domain of nucleotide exchange factor GrpE"/>
    <property type="match status" value="1"/>
</dbReference>
<comment type="caution">
    <text evidence="7">The sequence shown here is derived from an EMBL/GenBank/DDBJ whole genome shotgun (WGS) entry which is preliminary data.</text>
</comment>
<gene>
    <name evidence="3" type="primary">grpE</name>
    <name evidence="7" type="ORF">AMJ52_00535</name>
</gene>
<evidence type="ECO:0000256" key="1">
    <source>
        <dbReference type="ARBA" id="ARBA00009054"/>
    </source>
</evidence>
<keyword evidence="6" id="KW-0175">Coiled coil</keyword>
<keyword evidence="3" id="KW-0963">Cytoplasm</keyword>
<proteinExistence type="inferred from homology"/>
<reference evidence="7 8" key="1">
    <citation type="journal article" date="2015" name="Microbiome">
        <title>Genomic resolution of linkages in carbon, nitrogen, and sulfur cycling among widespread estuary sediment bacteria.</title>
        <authorList>
            <person name="Baker B.J."/>
            <person name="Lazar C.S."/>
            <person name="Teske A.P."/>
            <person name="Dick G.J."/>
        </authorList>
    </citation>
    <scope>NUCLEOTIDE SEQUENCE [LARGE SCALE GENOMIC DNA]</scope>
    <source>
        <strain evidence="7">DG_78</strain>
    </source>
</reference>
<dbReference type="GO" id="GO:0006457">
    <property type="term" value="P:protein folding"/>
    <property type="evidence" value="ECO:0007669"/>
    <property type="project" value="InterPro"/>
</dbReference>
<protein>
    <recommendedName>
        <fullName evidence="3 4">Protein GrpE</fullName>
    </recommendedName>
    <alternativeName>
        <fullName evidence="3">HSP-70 cofactor</fullName>
    </alternativeName>
</protein>
<dbReference type="Proteomes" id="UP000051012">
    <property type="component" value="Unassembled WGS sequence"/>
</dbReference>
<dbReference type="AlphaFoldDB" id="A0A0S7YI77"/>
<feature type="coiled-coil region" evidence="6">
    <location>
        <begin position="7"/>
        <end position="48"/>
    </location>
</feature>
<dbReference type="PANTHER" id="PTHR21237">
    <property type="entry name" value="GRPE PROTEIN"/>
    <property type="match status" value="1"/>
</dbReference>
<comment type="function">
    <text evidence="3 4">Participates actively in the response to hyperosmotic and heat shock by preventing the aggregation of stress-denatured proteins, in association with DnaK and GrpE. It is the nucleotide exchange factor for DnaK and may function as a thermosensor. Unfolded proteins bind initially to DnaJ; upon interaction with the DnaJ-bound protein, DnaK hydrolyzes its bound ATP, resulting in the formation of a stable complex. GrpE releases ADP from DnaK; ATP binding to DnaK triggers the release of the substrate protein, thus completing the reaction cycle. Several rounds of ATP-dependent interactions between DnaJ, DnaK and GrpE are required for fully efficient folding.</text>
</comment>
<dbReference type="InterPro" id="IPR000740">
    <property type="entry name" value="GrpE"/>
</dbReference>
<accession>A0A0S7YI77</accession>
<dbReference type="NCBIfam" id="NF010738">
    <property type="entry name" value="PRK14140.1"/>
    <property type="match status" value="1"/>
</dbReference>
<dbReference type="InterPro" id="IPR013805">
    <property type="entry name" value="GrpE_CC"/>
</dbReference>
<sequence length="176" mass="20443">MKRKGPVTKLKEALDEKNNEIKELKDKYLRLLAELDNYRKRMEKELVERKKFAMVEFFMKVIPVLDSFDRAMSGAELNNDFENFYKGVEIIHRQLIEALRSLGLVEFSGLDETFDPNRHEAVATVETDDKPENTVIEEISKGYMIDNRVIKPAKVFVSKQKEGEEGGQEDAKNNRD</sequence>
<dbReference type="HAMAP" id="MF_01151">
    <property type="entry name" value="GrpE"/>
    <property type="match status" value="1"/>
</dbReference>
<comment type="subunit">
    <text evidence="3">Homodimer.</text>
</comment>
<dbReference type="GO" id="GO:0051082">
    <property type="term" value="F:unfolded protein binding"/>
    <property type="evidence" value="ECO:0007669"/>
    <property type="project" value="TreeGrafter"/>
</dbReference>
<keyword evidence="3 4" id="KW-0346">Stress response</keyword>
<dbReference type="CDD" id="cd00446">
    <property type="entry name" value="GrpE"/>
    <property type="match status" value="1"/>
</dbReference>
<dbReference type="GO" id="GO:0042803">
    <property type="term" value="F:protein homodimerization activity"/>
    <property type="evidence" value="ECO:0007669"/>
    <property type="project" value="InterPro"/>
</dbReference>
<evidence type="ECO:0000256" key="5">
    <source>
        <dbReference type="RuleBase" id="RU004478"/>
    </source>
</evidence>
<evidence type="ECO:0000256" key="4">
    <source>
        <dbReference type="RuleBase" id="RU000639"/>
    </source>
</evidence>
<dbReference type="PROSITE" id="PS01071">
    <property type="entry name" value="GRPE"/>
    <property type="match status" value="1"/>
</dbReference>
<dbReference type="GO" id="GO:0051087">
    <property type="term" value="F:protein-folding chaperone binding"/>
    <property type="evidence" value="ECO:0007669"/>
    <property type="project" value="InterPro"/>
</dbReference>
<evidence type="ECO:0000256" key="3">
    <source>
        <dbReference type="HAMAP-Rule" id="MF_01151"/>
    </source>
</evidence>
<dbReference type="SUPFAM" id="SSF58014">
    <property type="entry name" value="Coiled-coil domain of nucleotide exchange factor GrpE"/>
    <property type="match status" value="1"/>
</dbReference>
<dbReference type="EMBL" id="LJNI01000004">
    <property type="protein sequence ID" value="KPJ74430.1"/>
    <property type="molecule type" value="Genomic_DNA"/>
</dbReference>
<comment type="subcellular location">
    <subcellularLocation>
        <location evidence="3">Cytoplasm</location>
    </subcellularLocation>
</comment>
<name>A0A0S7YI77_UNCT6</name>
<dbReference type="Gene3D" id="3.90.20.20">
    <property type="match status" value="1"/>
</dbReference>
<evidence type="ECO:0000256" key="6">
    <source>
        <dbReference type="SAM" id="Coils"/>
    </source>
</evidence>
<dbReference type="PATRIC" id="fig|1703772.3.peg.1863"/>
<dbReference type="InterPro" id="IPR009012">
    <property type="entry name" value="GrpE_head"/>
</dbReference>
<evidence type="ECO:0000313" key="7">
    <source>
        <dbReference type="EMBL" id="KPJ74430.1"/>
    </source>
</evidence>
<evidence type="ECO:0000256" key="2">
    <source>
        <dbReference type="ARBA" id="ARBA00023186"/>
    </source>
</evidence>
<organism evidence="7 8">
    <name type="scientific">candidate division TA06 bacterium DG_78</name>
    <dbReference type="NCBI Taxonomy" id="1703772"/>
    <lineage>
        <taxon>Bacteria</taxon>
        <taxon>Bacteria division TA06</taxon>
    </lineage>
</organism>
<dbReference type="GO" id="GO:0005737">
    <property type="term" value="C:cytoplasm"/>
    <property type="evidence" value="ECO:0007669"/>
    <property type="project" value="UniProtKB-SubCell"/>
</dbReference>
<dbReference type="PANTHER" id="PTHR21237:SF23">
    <property type="entry name" value="GRPE PROTEIN HOMOLOG, MITOCHONDRIAL"/>
    <property type="match status" value="1"/>
</dbReference>
<dbReference type="Pfam" id="PF01025">
    <property type="entry name" value="GrpE"/>
    <property type="match status" value="1"/>
</dbReference>
<comment type="similarity">
    <text evidence="1 3 5">Belongs to the GrpE family.</text>
</comment>
<evidence type="ECO:0000313" key="8">
    <source>
        <dbReference type="Proteomes" id="UP000051012"/>
    </source>
</evidence>
<dbReference type="PRINTS" id="PR00773">
    <property type="entry name" value="GRPEPROTEIN"/>
</dbReference>
<dbReference type="GO" id="GO:0000774">
    <property type="term" value="F:adenyl-nucleotide exchange factor activity"/>
    <property type="evidence" value="ECO:0007669"/>
    <property type="project" value="InterPro"/>
</dbReference>
<dbReference type="SUPFAM" id="SSF51064">
    <property type="entry name" value="Head domain of nucleotide exchange factor GrpE"/>
    <property type="match status" value="1"/>
</dbReference>
<keyword evidence="2 3" id="KW-0143">Chaperone</keyword>